<gene>
    <name evidence="1" type="ORF">IAA54_00170</name>
</gene>
<protein>
    <submittedName>
        <fullName evidence="1">Uncharacterized protein</fullName>
    </submittedName>
</protein>
<organism evidence="1 2">
    <name type="scientific">Candidatus Gallacutalibacter pullicola</name>
    <dbReference type="NCBI Taxonomy" id="2840830"/>
    <lineage>
        <taxon>Bacteria</taxon>
        <taxon>Bacillati</taxon>
        <taxon>Bacillota</taxon>
        <taxon>Clostridia</taxon>
        <taxon>Eubacteriales</taxon>
        <taxon>Candidatus Gallacutalibacter</taxon>
    </lineage>
</organism>
<sequence length="699" mass="79439">MKIYGDAPQIQFGISQIRQVSEIPELTIYNLDSKEGREQWKKDAPEKQGYVIEKADSGYQIAGDANGCMYALLDISDSLSAGKSIRTGTVNPAVLNRGIKMNIPLDARTPSYADDSESGWLTIPEVWEEEFWKETLDTLARNKYNLVSLWSLNPFPSMVRTPGFERVALEDVKRTPGMVERTSLLGFGGITKRLRENLVTVKKISVDEKIEFWKRVMQYGADRGIRFIIVTWNIFVYGTEGSGYGITDKADNPVTKEYFRRSVEALIKTYPLLAGIGVTAGERMSGFRDSSEDLHKDIQWIAETYGAGVKDAFPEGKDDFLFIHRQHLSDTREIIRTFSDLGVEFAMSFKHSKAHMYSSPDPAFGKEFYRTLPEGVKTFLTIRNDDMYMHRWGGIEFARKYISHLPFDKMLGFMMGPDGFTLGYDNLQRSNRRRLSIQRREYAYAIWGRLAYQPDLPEDALLGCLKALLKADGETAQILLCAGNASGWIVPFMNMAHWHDYDFHNYTEGNCSLDWKDCIGFGGKRLMFHGIHDYVLTPAQPGSECLSVQEAAKLDRKNEPVPQGKITPVESARRIEEKCGETFALLEKLPELTGEALELADDFRGMALLGMFFAKELRCAMEVQRVLWEIPGADPVKAIHLSEEACGCWKTYADHISARYYPHHLARLEGRLFDCQAMCAEAEEDARTVRYIMERYMPG</sequence>
<name>A0A9D1J046_9FIRM</name>
<reference evidence="1" key="1">
    <citation type="submission" date="2020-10" db="EMBL/GenBank/DDBJ databases">
        <authorList>
            <person name="Gilroy R."/>
        </authorList>
    </citation>
    <scope>NUCLEOTIDE SEQUENCE</scope>
    <source>
        <strain evidence="1">ChiSjej1B19-7085</strain>
    </source>
</reference>
<dbReference type="Proteomes" id="UP000886785">
    <property type="component" value="Unassembled WGS sequence"/>
</dbReference>
<dbReference type="EMBL" id="DVHF01000002">
    <property type="protein sequence ID" value="HIR56062.1"/>
    <property type="molecule type" value="Genomic_DNA"/>
</dbReference>
<accession>A0A9D1J046</accession>
<comment type="caution">
    <text evidence="1">The sequence shown here is derived from an EMBL/GenBank/DDBJ whole genome shotgun (WGS) entry which is preliminary data.</text>
</comment>
<evidence type="ECO:0000313" key="1">
    <source>
        <dbReference type="EMBL" id="HIR56062.1"/>
    </source>
</evidence>
<reference evidence="1" key="2">
    <citation type="journal article" date="2021" name="PeerJ">
        <title>Extensive microbial diversity within the chicken gut microbiome revealed by metagenomics and culture.</title>
        <authorList>
            <person name="Gilroy R."/>
            <person name="Ravi A."/>
            <person name="Getino M."/>
            <person name="Pursley I."/>
            <person name="Horton D.L."/>
            <person name="Alikhan N.F."/>
            <person name="Baker D."/>
            <person name="Gharbi K."/>
            <person name="Hall N."/>
            <person name="Watson M."/>
            <person name="Adriaenssens E.M."/>
            <person name="Foster-Nyarko E."/>
            <person name="Jarju S."/>
            <person name="Secka A."/>
            <person name="Antonio M."/>
            <person name="Oren A."/>
            <person name="Chaudhuri R.R."/>
            <person name="La Ragione R."/>
            <person name="Hildebrand F."/>
            <person name="Pallen M.J."/>
        </authorList>
    </citation>
    <scope>NUCLEOTIDE SEQUENCE</scope>
    <source>
        <strain evidence="1">ChiSjej1B19-7085</strain>
    </source>
</reference>
<proteinExistence type="predicted"/>
<evidence type="ECO:0000313" key="2">
    <source>
        <dbReference type="Proteomes" id="UP000886785"/>
    </source>
</evidence>
<dbReference type="AlphaFoldDB" id="A0A9D1J046"/>